<keyword evidence="5 7" id="KW-1133">Transmembrane helix</keyword>
<keyword evidence="6 7" id="KW-0472">Membrane</keyword>
<dbReference type="Gene3D" id="3.90.550.50">
    <property type="match status" value="1"/>
</dbReference>
<dbReference type="AlphaFoldDB" id="A0A6A6W8F4"/>
<keyword evidence="9" id="KW-1185">Reference proteome</keyword>
<name>A0A6A6W8F4_9PEZI</name>
<gene>
    <name evidence="8" type="ORF">EJ05DRAFT_475085</name>
</gene>
<evidence type="ECO:0000256" key="7">
    <source>
        <dbReference type="SAM" id="Phobius"/>
    </source>
</evidence>
<dbReference type="GO" id="GO:0016020">
    <property type="term" value="C:membrane"/>
    <property type="evidence" value="ECO:0007669"/>
    <property type="project" value="UniProtKB-SubCell"/>
</dbReference>
<proteinExistence type="inferred from homology"/>
<dbReference type="PANTHER" id="PTHR23033">
    <property type="entry name" value="BETA1,3-GALACTOSYLTRANSFERASE"/>
    <property type="match status" value="1"/>
</dbReference>
<dbReference type="OrthoDB" id="414175at2759"/>
<comment type="subcellular location">
    <subcellularLocation>
        <location evidence="1">Membrane</location>
        <topology evidence="1">Single-pass type II membrane protein</topology>
    </subcellularLocation>
</comment>
<dbReference type="InterPro" id="IPR026050">
    <property type="entry name" value="C1GALT1/C1GALT1_chp1"/>
</dbReference>
<reference evidence="8" key="1">
    <citation type="journal article" date="2020" name="Stud. Mycol.">
        <title>101 Dothideomycetes genomes: a test case for predicting lifestyles and emergence of pathogens.</title>
        <authorList>
            <person name="Haridas S."/>
            <person name="Albert R."/>
            <person name="Binder M."/>
            <person name="Bloem J."/>
            <person name="Labutti K."/>
            <person name="Salamov A."/>
            <person name="Andreopoulos B."/>
            <person name="Baker S."/>
            <person name="Barry K."/>
            <person name="Bills G."/>
            <person name="Bluhm B."/>
            <person name="Cannon C."/>
            <person name="Castanera R."/>
            <person name="Culley D."/>
            <person name="Daum C."/>
            <person name="Ezra D."/>
            <person name="Gonzalez J."/>
            <person name="Henrissat B."/>
            <person name="Kuo A."/>
            <person name="Liang C."/>
            <person name="Lipzen A."/>
            <person name="Lutzoni F."/>
            <person name="Magnuson J."/>
            <person name="Mondo S."/>
            <person name="Nolan M."/>
            <person name="Ohm R."/>
            <person name="Pangilinan J."/>
            <person name="Park H.-J."/>
            <person name="Ramirez L."/>
            <person name="Alfaro M."/>
            <person name="Sun H."/>
            <person name="Tritt A."/>
            <person name="Yoshinaga Y."/>
            <person name="Zwiers L.-H."/>
            <person name="Turgeon B."/>
            <person name="Goodwin S."/>
            <person name="Spatafora J."/>
            <person name="Crous P."/>
            <person name="Grigoriev I."/>
        </authorList>
    </citation>
    <scope>NUCLEOTIDE SEQUENCE</scope>
    <source>
        <strain evidence="8">CBS 121739</strain>
    </source>
</reference>
<evidence type="ECO:0000256" key="5">
    <source>
        <dbReference type="ARBA" id="ARBA00022989"/>
    </source>
</evidence>
<dbReference type="GeneID" id="54484788"/>
<evidence type="ECO:0000256" key="4">
    <source>
        <dbReference type="ARBA" id="ARBA00022968"/>
    </source>
</evidence>
<evidence type="ECO:0000256" key="2">
    <source>
        <dbReference type="ARBA" id="ARBA00006462"/>
    </source>
</evidence>
<accession>A0A6A6W8F4</accession>
<evidence type="ECO:0000256" key="6">
    <source>
        <dbReference type="ARBA" id="ARBA00023136"/>
    </source>
</evidence>
<evidence type="ECO:0000313" key="8">
    <source>
        <dbReference type="EMBL" id="KAF2758825.1"/>
    </source>
</evidence>
<dbReference type="EMBL" id="ML996570">
    <property type="protein sequence ID" value="KAF2758825.1"/>
    <property type="molecule type" value="Genomic_DNA"/>
</dbReference>
<keyword evidence="3 7" id="KW-0812">Transmembrane</keyword>
<protein>
    <recommendedName>
        <fullName evidence="10">Glycosyltransferase family 31 protein</fullName>
    </recommendedName>
</protein>
<comment type="similarity">
    <text evidence="2">Belongs to the glycosyltransferase 31 family. Beta3-Gal-T subfamily.</text>
</comment>
<evidence type="ECO:0000256" key="3">
    <source>
        <dbReference type="ARBA" id="ARBA00022692"/>
    </source>
</evidence>
<keyword evidence="4" id="KW-0735">Signal-anchor</keyword>
<dbReference type="Proteomes" id="UP000799437">
    <property type="component" value="Unassembled WGS sequence"/>
</dbReference>
<evidence type="ECO:0000313" key="9">
    <source>
        <dbReference type="Proteomes" id="UP000799437"/>
    </source>
</evidence>
<dbReference type="PANTHER" id="PTHR23033:SF47">
    <property type="entry name" value="APPLE DOMAIN-CONTAINING PROTEIN-RELATED"/>
    <property type="match status" value="1"/>
</dbReference>
<evidence type="ECO:0008006" key="10">
    <source>
        <dbReference type="Google" id="ProtNLM"/>
    </source>
</evidence>
<organism evidence="8 9">
    <name type="scientific">Pseudovirgaria hyperparasitica</name>
    <dbReference type="NCBI Taxonomy" id="470096"/>
    <lineage>
        <taxon>Eukaryota</taxon>
        <taxon>Fungi</taxon>
        <taxon>Dikarya</taxon>
        <taxon>Ascomycota</taxon>
        <taxon>Pezizomycotina</taxon>
        <taxon>Dothideomycetes</taxon>
        <taxon>Dothideomycetes incertae sedis</taxon>
        <taxon>Acrospermales</taxon>
        <taxon>Acrospermaceae</taxon>
        <taxon>Pseudovirgaria</taxon>
    </lineage>
</organism>
<evidence type="ECO:0000256" key="1">
    <source>
        <dbReference type="ARBA" id="ARBA00004606"/>
    </source>
</evidence>
<feature type="transmembrane region" description="Helical" evidence="7">
    <location>
        <begin position="12"/>
        <end position="29"/>
    </location>
</feature>
<sequence>MSRVFTHNFRRIAPLCLTVISLYYLYVHVPTGEIIHDKTILYLPTSTCDITPSLQEVFVMVKTGACEDYERLITQSKTSLQCVPSSSIAYYSDLEEQVGSIHLRDTFNGSVDQWYIDTDDEFILYKKMLEQGSCKGITKEDMQAADPRKGLNGNNDNRGWNLDKWKFLPMADITYSLQSNKKWYIEIEVDTYPIWRNVFNFLANLDHEHDYYIGSPMFVAGVAFIYGGSGAIISQSAMRKVVDHIRENTTDLQKFTHDNWAGDHVMGKTLKDVGVGHTTMSREFVRDSTIGADYSFHWCTAALSFHHVTAEEAVAFHEFETQWFGKFSTQIMRHKDIFHGYILPQLEGLSTEIDWDNNARDDASNHPHFNSTFESCKEICLAASDCVQYRFAYGKCYTTKFPQIGRREPYSRSGWLPDRARKWADDHKPCTRNDEEWSPHNQ</sequence>
<dbReference type="RefSeq" id="XP_033601276.1">
    <property type="nucleotide sequence ID" value="XM_033743734.1"/>
</dbReference>